<keyword evidence="2" id="KW-0812">Transmembrane</keyword>
<name>A0AAW0GQ52_9APHY</name>
<evidence type="ECO:0000256" key="3">
    <source>
        <dbReference type="SAM" id="SignalP"/>
    </source>
</evidence>
<dbReference type="SMART" id="SM00554">
    <property type="entry name" value="FAS1"/>
    <property type="match status" value="5"/>
</dbReference>
<feature type="domain" description="FAS1" evidence="4">
    <location>
        <begin position="192"/>
        <end position="328"/>
    </location>
</feature>
<accession>A0AAW0GQ52</accession>
<gene>
    <name evidence="5" type="ORF">QCA50_001965</name>
</gene>
<keyword evidence="2" id="KW-0472">Membrane</keyword>
<comment type="caution">
    <text evidence="5">The sequence shown here is derived from an EMBL/GenBank/DDBJ whole genome shotgun (WGS) entry which is preliminary data.</text>
</comment>
<protein>
    <recommendedName>
        <fullName evidence="4">FAS1 domain-containing protein</fullName>
    </recommendedName>
</protein>
<sequence length="872" mass="95344">MRPLRCLPLLLLTVLPLTFAAQVSLLVPQQNATVLLETSLNASTFFAPTNDAIKQHIESRPLWRELLDGSLPELRDNVQEQLRQELFYHLLNYTLQQEAPDDQTTEVHKTLHYPRKPTSGPPSRAPPPNPPWLPTPGGTLGGEPQKLRYSTRDDKSFVGVNAFGNGGAEVSKAAVNTSNGLLLGIGAVLDVPEDLATVISHHPSLKYLTKILNPAITAFLNGTSELTLFLPVDSAWEELPPYERLYLESEFATDDLKRIVNMHAVTQAKHVTYSEEFKDGLKLKTVDGPTLDISVDSDSGKTKISSSELVEPDIYASNGVLHTVSSLLLPEGSLQLTPEKYLLVLNCTTFVSLLHSVDLNHLVNDTETHWTILAPRDDVMELFGDDNLPERGSEELKKLLQYHFIPGKLSPKKLKDGMLVETALEESGLDGGKQVLPVSVSSHGKKDSPSISFGEVTIMEEPVTINNTLIYFVSRPLTPPVDALQTALPFLDLSSFLAAVFSTGLADYLNLTPRTTFLIPHNDAFKRLGLLVSTHLLSASSKPDLERVIKHHVVTGVEYAEQMLNGSQRSYGTLEGSDVHIDRSLANNGTLLLSASGGWPDMHSQLDPMNVLTQTGVIHQVSDILIPRSVELTVGKLMRAGKGSTMATLMNKAGLEWILNGTAPPEGSPWSELGLSGVGWTLLCPTDDSFKGINLTALYEDGDQLRAIVSQHLIPSQRPQEEDPGKKPLLIDNVNNNKPLVLDDATTYTTLQSAASLYGDIVFRRVDDGDDILVGIKGARGDNGRRDWARIHAWGRSTTGGGTGGVIQIDRLLVPYSPSWWNAYGAPIAVGVVGVFFIGLFFLGVRAIWRRDTTEATYEPIGGFAQDQDEET</sequence>
<proteinExistence type="predicted"/>
<dbReference type="Gene3D" id="2.30.180.10">
    <property type="entry name" value="FAS1 domain"/>
    <property type="match status" value="5"/>
</dbReference>
<feature type="domain" description="FAS1" evidence="4">
    <location>
        <begin position="334"/>
        <end position="477"/>
    </location>
</feature>
<dbReference type="GO" id="GO:0005615">
    <property type="term" value="C:extracellular space"/>
    <property type="evidence" value="ECO:0007669"/>
    <property type="project" value="TreeGrafter"/>
</dbReference>
<dbReference type="InterPro" id="IPR000782">
    <property type="entry name" value="FAS1_domain"/>
</dbReference>
<dbReference type="PANTHER" id="PTHR10900:SF77">
    <property type="entry name" value="FI19380P1"/>
    <property type="match status" value="1"/>
</dbReference>
<feature type="transmembrane region" description="Helical" evidence="2">
    <location>
        <begin position="820"/>
        <end position="843"/>
    </location>
</feature>
<dbReference type="Pfam" id="PF02469">
    <property type="entry name" value="Fasciclin"/>
    <property type="match status" value="4"/>
</dbReference>
<evidence type="ECO:0000256" key="1">
    <source>
        <dbReference type="SAM" id="MobiDB-lite"/>
    </source>
</evidence>
<evidence type="ECO:0000256" key="2">
    <source>
        <dbReference type="SAM" id="Phobius"/>
    </source>
</evidence>
<feature type="compositionally biased region" description="Pro residues" evidence="1">
    <location>
        <begin position="119"/>
        <end position="134"/>
    </location>
</feature>
<evidence type="ECO:0000313" key="6">
    <source>
        <dbReference type="Proteomes" id="UP001385951"/>
    </source>
</evidence>
<dbReference type="InterPro" id="IPR050904">
    <property type="entry name" value="Adhesion/Biosynth-related"/>
</dbReference>
<feature type="signal peptide" evidence="3">
    <location>
        <begin position="1"/>
        <end position="20"/>
    </location>
</feature>
<dbReference type="PANTHER" id="PTHR10900">
    <property type="entry name" value="PERIOSTIN-RELATED"/>
    <property type="match status" value="1"/>
</dbReference>
<dbReference type="InterPro" id="IPR036378">
    <property type="entry name" value="FAS1_dom_sf"/>
</dbReference>
<dbReference type="Proteomes" id="UP001385951">
    <property type="component" value="Unassembled WGS sequence"/>
</dbReference>
<evidence type="ECO:0000259" key="4">
    <source>
        <dbReference type="PROSITE" id="PS50213"/>
    </source>
</evidence>
<feature type="chain" id="PRO_5043877953" description="FAS1 domain-containing protein" evidence="3">
    <location>
        <begin position="21"/>
        <end position="872"/>
    </location>
</feature>
<feature type="domain" description="FAS1" evidence="4">
    <location>
        <begin position="480"/>
        <end position="625"/>
    </location>
</feature>
<feature type="region of interest" description="Disordered" evidence="1">
    <location>
        <begin position="99"/>
        <end position="145"/>
    </location>
</feature>
<dbReference type="PROSITE" id="PS50213">
    <property type="entry name" value="FAS1"/>
    <property type="match status" value="3"/>
</dbReference>
<dbReference type="AlphaFoldDB" id="A0AAW0GQ52"/>
<organism evidence="5 6">
    <name type="scientific">Cerrena zonata</name>
    <dbReference type="NCBI Taxonomy" id="2478898"/>
    <lineage>
        <taxon>Eukaryota</taxon>
        <taxon>Fungi</taxon>
        <taxon>Dikarya</taxon>
        <taxon>Basidiomycota</taxon>
        <taxon>Agaricomycotina</taxon>
        <taxon>Agaricomycetes</taxon>
        <taxon>Polyporales</taxon>
        <taxon>Cerrenaceae</taxon>
        <taxon>Cerrena</taxon>
    </lineage>
</organism>
<keyword evidence="6" id="KW-1185">Reference proteome</keyword>
<dbReference type="EMBL" id="JASBNA010000002">
    <property type="protein sequence ID" value="KAK7694777.1"/>
    <property type="molecule type" value="Genomic_DNA"/>
</dbReference>
<keyword evidence="3" id="KW-0732">Signal</keyword>
<dbReference type="SUPFAM" id="SSF82153">
    <property type="entry name" value="FAS1 domain"/>
    <property type="match status" value="4"/>
</dbReference>
<keyword evidence="2" id="KW-1133">Transmembrane helix</keyword>
<reference evidence="5 6" key="1">
    <citation type="submission" date="2022-09" db="EMBL/GenBank/DDBJ databases">
        <authorList>
            <person name="Palmer J.M."/>
        </authorList>
    </citation>
    <scope>NUCLEOTIDE SEQUENCE [LARGE SCALE GENOMIC DNA]</scope>
    <source>
        <strain evidence="5 6">DSM 7382</strain>
    </source>
</reference>
<evidence type="ECO:0000313" key="5">
    <source>
        <dbReference type="EMBL" id="KAK7694777.1"/>
    </source>
</evidence>